<evidence type="ECO:0000313" key="9">
    <source>
        <dbReference type="Proteomes" id="UP000292347"/>
    </source>
</evidence>
<dbReference type="SUPFAM" id="SSF53328">
    <property type="entry name" value="Formyltransferase"/>
    <property type="match status" value="1"/>
</dbReference>
<dbReference type="UniPathway" id="UPA00074">
    <property type="reaction ID" value="UER00126"/>
</dbReference>
<dbReference type="PROSITE" id="PS00373">
    <property type="entry name" value="GART"/>
    <property type="match status" value="1"/>
</dbReference>
<dbReference type="Pfam" id="PF00551">
    <property type="entry name" value="Formyl_trans_N"/>
    <property type="match status" value="1"/>
</dbReference>
<protein>
    <recommendedName>
        <fullName evidence="6">Phosphoribosylglycinamide formyltransferase</fullName>
        <ecNumber evidence="6">2.1.2.2</ecNumber>
    </recommendedName>
    <alternativeName>
        <fullName evidence="6">5'-phosphoribosylglycinamide transformylase</fullName>
    </alternativeName>
    <alternativeName>
        <fullName evidence="6">GAR transformylase</fullName>
        <shortName evidence="6">GART</shortName>
    </alternativeName>
</protein>
<dbReference type="AlphaFoldDB" id="A0A4Q2IXQ5"/>
<dbReference type="GO" id="GO:0004644">
    <property type="term" value="F:phosphoribosylglycinamide formyltransferase activity"/>
    <property type="evidence" value="ECO:0007669"/>
    <property type="project" value="UniProtKB-UniRule"/>
</dbReference>
<dbReference type="InterPro" id="IPR036477">
    <property type="entry name" value="Formyl_transf_N_sf"/>
</dbReference>
<feature type="binding site" evidence="6">
    <location>
        <position position="69"/>
    </location>
    <ligand>
        <name>(6R)-10-formyltetrahydrofolate</name>
        <dbReference type="ChEBI" id="CHEBI:195366"/>
    </ligand>
</feature>
<evidence type="ECO:0000256" key="5">
    <source>
        <dbReference type="ARBA" id="ARBA00047664"/>
    </source>
</evidence>
<evidence type="ECO:0000259" key="7">
    <source>
        <dbReference type="Pfam" id="PF00551"/>
    </source>
</evidence>
<organism evidence="8 9">
    <name type="scientific">Sphingomonas desiccabilis</name>
    <dbReference type="NCBI Taxonomy" id="429134"/>
    <lineage>
        <taxon>Bacteria</taxon>
        <taxon>Pseudomonadati</taxon>
        <taxon>Pseudomonadota</taxon>
        <taxon>Alphaproteobacteria</taxon>
        <taxon>Sphingomonadales</taxon>
        <taxon>Sphingomonadaceae</taxon>
        <taxon>Sphingomonas</taxon>
    </lineage>
</organism>
<gene>
    <name evidence="6" type="primary">purN</name>
    <name evidence="8" type="ORF">EO081_06515</name>
</gene>
<accession>A0A4Q2IXQ5</accession>
<dbReference type="RefSeq" id="WP_129341046.1">
    <property type="nucleotide sequence ID" value="NZ_JACIDD010000001.1"/>
</dbReference>
<dbReference type="PANTHER" id="PTHR43369:SF2">
    <property type="entry name" value="PHOSPHORIBOSYLGLYCINAMIDE FORMYLTRANSFERASE"/>
    <property type="match status" value="1"/>
</dbReference>
<dbReference type="Gene3D" id="3.40.50.170">
    <property type="entry name" value="Formyl transferase, N-terminal domain"/>
    <property type="match status" value="1"/>
</dbReference>
<dbReference type="GO" id="GO:0005829">
    <property type="term" value="C:cytosol"/>
    <property type="evidence" value="ECO:0007669"/>
    <property type="project" value="TreeGrafter"/>
</dbReference>
<dbReference type="InterPro" id="IPR004607">
    <property type="entry name" value="GART"/>
</dbReference>
<dbReference type="Proteomes" id="UP000292347">
    <property type="component" value="Unassembled WGS sequence"/>
</dbReference>
<feature type="domain" description="Formyl transferase N-terminal" evidence="7">
    <location>
        <begin position="8"/>
        <end position="186"/>
    </location>
</feature>
<keyword evidence="2 6" id="KW-0808">Transferase</keyword>
<comment type="function">
    <text evidence="6">Catalyzes the transfer of a formyl group from 10-formyltetrahydrofolate to 5-phospho-ribosyl-glycinamide (GAR), producing 5-phospho-ribosyl-N-formylglycinamide (FGAR) and tetrahydrofolate.</text>
</comment>
<evidence type="ECO:0000256" key="6">
    <source>
        <dbReference type="HAMAP-Rule" id="MF_01930"/>
    </source>
</evidence>
<keyword evidence="3 6" id="KW-0658">Purine biosynthesis</keyword>
<comment type="pathway">
    <text evidence="1 6">Purine metabolism; IMP biosynthesis via de novo pathway; N(2)-formyl-N(1)-(5-phospho-D-ribosyl)glycinamide from N(1)-(5-phospho-D-ribosyl)glycinamide (10-formyl THF route): step 1/1.</text>
</comment>
<feature type="binding site" evidence="6">
    <location>
        <begin position="94"/>
        <end position="97"/>
    </location>
    <ligand>
        <name>(6R)-10-formyltetrahydrofolate</name>
        <dbReference type="ChEBI" id="CHEBI:195366"/>
    </ligand>
</feature>
<dbReference type="GO" id="GO:0006189">
    <property type="term" value="P:'de novo' IMP biosynthetic process"/>
    <property type="evidence" value="ECO:0007669"/>
    <property type="project" value="UniProtKB-UniRule"/>
</dbReference>
<evidence type="ECO:0000256" key="4">
    <source>
        <dbReference type="ARBA" id="ARBA00038440"/>
    </source>
</evidence>
<dbReference type="InterPro" id="IPR001555">
    <property type="entry name" value="GART_AS"/>
</dbReference>
<feature type="binding site" evidence="6">
    <location>
        <position position="111"/>
    </location>
    <ligand>
        <name>(6R)-10-formyltetrahydrofolate</name>
        <dbReference type="ChEBI" id="CHEBI:195366"/>
    </ligand>
</feature>
<sequence>MAENARRKLGILISGRGSNMAALVEAARPSDCPFEVALVASDNPEAAGLAWAAEQGIATFAQSPKGMPKAEYEARIDAALRSAGVELIALAGYMRLLSPGFVGRWAGRILNIHPSLLPKYKGLDTHARAIVAEDTVAGCSVHLVTEELDAGAVLGQAKVPVLTGDTAEALAARVLVEEHRLYPRVLAEFARTMTDPSLARVRSLALVLPEVEETSGSDGPSFSVDGTAFARMIAGGLEVRGESGWRTLTVDENADWTAIGDAIAWGWELAAPQSLLEAGGR</sequence>
<feature type="binding site" evidence="6">
    <location>
        <begin position="17"/>
        <end position="19"/>
    </location>
    <ligand>
        <name>N(1)-(5-phospho-beta-D-ribosyl)glycinamide</name>
        <dbReference type="ChEBI" id="CHEBI:143788"/>
    </ligand>
</feature>
<evidence type="ECO:0000313" key="8">
    <source>
        <dbReference type="EMBL" id="RXZ35276.1"/>
    </source>
</evidence>
<evidence type="ECO:0000256" key="2">
    <source>
        <dbReference type="ARBA" id="ARBA00022679"/>
    </source>
</evidence>
<comment type="similarity">
    <text evidence="4 6">Belongs to the GART family.</text>
</comment>
<name>A0A4Q2IXQ5_9SPHN</name>
<comment type="catalytic activity">
    <reaction evidence="5 6">
        <text>N(1)-(5-phospho-beta-D-ribosyl)glycinamide + (6R)-10-formyltetrahydrofolate = N(2)-formyl-N(1)-(5-phospho-beta-D-ribosyl)glycinamide + (6S)-5,6,7,8-tetrahydrofolate + H(+)</text>
        <dbReference type="Rhea" id="RHEA:15053"/>
        <dbReference type="ChEBI" id="CHEBI:15378"/>
        <dbReference type="ChEBI" id="CHEBI:57453"/>
        <dbReference type="ChEBI" id="CHEBI:143788"/>
        <dbReference type="ChEBI" id="CHEBI:147286"/>
        <dbReference type="ChEBI" id="CHEBI:195366"/>
        <dbReference type="EC" id="2.1.2.2"/>
    </reaction>
</comment>
<dbReference type="NCBIfam" id="TIGR00639">
    <property type="entry name" value="PurN"/>
    <property type="match status" value="1"/>
</dbReference>
<dbReference type="CDD" id="cd08645">
    <property type="entry name" value="FMT_core_GART"/>
    <property type="match status" value="1"/>
</dbReference>
<dbReference type="InterPro" id="IPR002376">
    <property type="entry name" value="Formyl_transf_N"/>
</dbReference>
<dbReference type="EMBL" id="SDPT01000001">
    <property type="protein sequence ID" value="RXZ35276.1"/>
    <property type="molecule type" value="Genomic_DNA"/>
</dbReference>
<dbReference type="HAMAP" id="MF_01930">
    <property type="entry name" value="PurN"/>
    <property type="match status" value="1"/>
</dbReference>
<evidence type="ECO:0000256" key="3">
    <source>
        <dbReference type="ARBA" id="ARBA00022755"/>
    </source>
</evidence>
<proteinExistence type="inferred from homology"/>
<dbReference type="PANTHER" id="PTHR43369">
    <property type="entry name" value="PHOSPHORIBOSYLGLYCINAMIDE FORMYLTRANSFERASE"/>
    <property type="match status" value="1"/>
</dbReference>
<dbReference type="EC" id="2.1.2.2" evidence="6"/>
<comment type="caution">
    <text evidence="8">The sequence shown here is derived from an EMBL/GenBank/DDBJ whole genome shotgun (WGS) entry which is preliminary data.</text>
</comment>
<feature type="site" description="Raises pKa of active site His" evidence="6">
    <location>
        <position position="149"/>
    </location>
</feature>
<feature type="active site" description="Proton donor" evidence="6">
    <location>
        <position position="113"/>
    </location>
</feature>
<evidence type="ECO:0000256" key="1">
    <source>
        <dbReference type="ARBA" id="ARBA00005054"/>
    </source>
</evidence>
<reference evidence="8 9" key="1">
    <citation type="submission" date="2019-01" db="EMBL/GenBank/DDBJ databases">
        <title>Sphingomonas mucosissima sp. nov. and Sphingomonas desiccabilis sp. nov., from biological soil crusts in the Colorado Plateau, USA.</title>
        <authorList>
            <person name="Zhu D."/>
        </authorList>
    </citation>
    <scope>NUCLEOTIDE SEQUENCE [LARGE SCALE GENOMIC DNA]</scope>
    <source>
        <strain evidence="8 9">CP1D</strain>
    </source>
</reference>
<dbReference type="OrthoDB" id="9806170at2"/>
<keyword evidence="9" id="KW-1185">Reference proteome</keyword>